<evidence type="ECO:0000256" key="1">
    <source>
        <dbReference type="SAM" id="MobiDB-lite"/>
    </source>
</evidence>
<comment type="caution">
    <text evidence="2">The sequence shown here is derived from an EMBL/GenBank/DDBJ whole genome shotgun (WGS) entry which is preliminary data.</text>
</comment>
<accession>A0A5B6W5V9</accession>
<evidence type="ECO:0000313" key="3">
    <source>
        <dbReference type="Proteomes" id="UP000325315"/>
    </source>
</evidence>
<dbReference type="EMBL" id="SMMG02000004">
    <property type="protein sequence ID" value="KAA3477269.1"/>
    <property type="molecule type" value="Genomic_DNA"/>
</dbReference>
<dbReference type="AlphaFoldDB" id="A0A5B6W5V9"/>
<evidence type="ECO:0000313" key="2">
    <source>
        <dbReference type="EMBL" id="KAA3477269.1"/>
    </source>
</evidence>
<reference evidence="3" key="1">
    <citation type="journal article" date="2019" name="Plant Biotechnol. J.">
        <title>Genome sequencing of the Australian wild diploid species Gossypium australe highlights disease resistance and delayed gland morphogenesis.</title>
        <authorList>
            <person name="Cai Y."/>
            <person name="Cai X."/>
            <person name="Wang Q."/>
            <person name="Wang P."/>
            <person name="Zhang Y."/>
            <person name="Cai C."/>
            <person name="Xu Y."/>
            <person name="Wang K."/>
            <person name="Zhou Z."/>
            <person name="Wang C."/>
            <person name="Geng S."/>
            <person name="Li B."/>
            <person name="Dong Q."/>
            <person name="Hou Y."/>
            <person name="Wang H."/>
            <person name="Ai P."/>
            <person name="Liu Z."/>
            <person name="Yi F."/>
            <person name="Sun M."/>
            <person name="An G."/>
            <person name="Cheng J."/>
            <person name="Zhang Y."/>
            <person name="Shi Q."/>
            <person name="Xie Y."/>
            <person name="Shi X."/>
            <person name="Chang Y."/>
            <person name="Huang F."/>
            <person name="Chen Y."/>
            <person name="Hong S."/>
            <person name="Mi L."/>
            <person name="Sun Q."/>
            <person name="Zhang L."/>
            <person name="Zhou B."/>
            <person name="Peng R."/>
            <person name="Zhang X."/>
            <person name="Liu F."/>
        </authorList>
    </citation>
    <scope>NUCLEOTIDE SEQUENCE [LARGE SCALE GENOMIC DNA]</scope>
    <source>
        <strain evidence="3">cv. PA1801</strain>
    </source>
</reference>
<organism evidence="2 3">
    <name type="scientific">Gossypium australe</name>
    <dbReference type="NCBI Taxonomy" id="47621"/>
    <lineage>
        <taxon>Eukaryota</taxon>
        <taxon>Viridiplantae</taxon>
        <taxon>Streptophyta</taxon>
        <taxon>Embryophyta</taxon>
        <taxon>Tracheophyta</taxon>
        <taxon>Spermatophyta</taxon>
        <taxon>Magnoliopsida</taxon>
        <taxon>eudicotyledons</taxon>
        <taxon>Gunneridae</taxon>
        <taxon>Pentapetalae</taxon>
        <taxon>rosids</taxon>
        <taxon>malvids</taxon>
        <taxon>Malvales</taxon>
        <taxon>Malvaceae</taxon>
        <taxon>Malvoideae</taxon>
        <taxon>Gossypium</taxon>
    </lineage>
</organism>
<gene>
    <name evidence="2" type="ORF">EPI10_011168</name>
</gene>
<dbReference type="Proteomes" id="UP000325315">
    <property type="component" value="Unassembled WGS sequence"/>
</dbReference>
<feature type="region of interest" description="Disordered" evidence="1">
    <location>
        <begin position="1"/>
        <end position="31"/>
    </location>
</feature>
<proteinExistence type="predicted"/>
<name>A0A5B6W5V9_9ROSI</name>
<keyword evidence="3" id="KW-1185">Reference proteome</keyword>
<feature type="compositionally biased region" description="Basic and acidic residues" evidence="1">
    <location>
        <begin position="1"/>
        <end position="12"/>
    </location>
</feature>
<sequence length="100" mass="10961">MSNSQEEPKSTESSKASSLPPPSNPRNPQLAMVPLEAPGIEASIQTTIADSINESCCVTMMFIRGHDKIKTKSCIMEPPTLRHQPKNLKFLQFGPFSTSD</sequence>
<protein>
    <submittedName>
        <fullName evidence="2">Uncharacterized protein</fullName>
    </submittedName>
</protein>